<comment type="cofactor">
    <cofactor evidence="9">
        <name>a divalent metal cation</name>
        <dbReference type="ChEBI" id="CHEBI:60240"/>
    </cofactor>
    <text evidence="9">Binds 2 divalent metal cations per subunit. Site 1 may preferentially bind zinc ions, while site 2 has a preference for magnesium and/or manganese ions.</text>
</comment>
<evidence type="ECO:0000256" key="7">
    <source>
        <dbReference type="PIRSR" id="PIRSR623088-1"/>
    </source>
</evidence>
<dbReference type="InterPro" id="IPR003607">
    <property type="entry name" value="HD/PDEase_dom"/>
</dbReference>
<keyword evidence="5 9" id="KW-0378">Hydrolase</keyword>
<feature type="compositionally biased region" description="Basic and acidic residues" evidence="10">
    <location>
        <begin position="371"/>
        <end position="395"/>
    </location>
</feature>
<dbReference type="SUPFAM" id="SSF55785">
    <property type="entry name" value="PYP-like sensor domain (PAS domain)"/>
    <property type="match status" value="1"/>
</dbReference>
<dbReference type="GO" id="GO:0004114">
    <property type="term" value="F:3',5'-cyclic-nucleotide phosphodiesterase activity"/>
    <property type="evidence" value="ECO:0007669"/>
    <property type="project" value="InterPro"/>
</dbReference>
<evidence type="ECO:0000256" key="6">
    <source>
        <dbReference type="ARBA" id="ARBA00023149"/>
    </source>
</evidence>
<feature type="compositionally biased region" description="Polar residues" evidence="10">
    <location>
        <begin position="398"/>
        <end position="412"/>
    </location>
</feature>
<comment type="pathway">
    <text evidence="1">Purine metabolism; 3',5'-cyclic AMP degradation; AMP from 3',5'-cyclic AMP: step 1/1.</text>
</comment>
<dbReference type="EC" id="3.1.4.-" evidence="9"/>
<dbReference type="InterPro" id="IPR023174">
    <property type="entry name" value="PDEase_CS"/>
</dbReference>
<gene>
    <name evidence="13" type="ORF">fugu_019178</name>
</gene>
<dbReference type="PRINTS" id="PR00387">
    <property type="entry name" value="PDIESTERASE1"/>
</dbReference>
<proteinExistence type="inferred from homology"/>
<dbReference type="NCBIfam" id="TIGR00229">
    <property type="entry name" value="sensory_box"/>
    <property type="match status" value="1"/>
</dbReference>
<comment type="similarity">
    <text evidence="2">Belongs to the cyclic nucleotide phosphodiesterase family. PDE8 subfamily.</text>
</comment>
<dbReference type="Pfam" id="PF23198">
    <property type="entry name" value="PDE8A_N"/>
    <property type="match status" value="1"/>
</dbReference>
<dbReference type="InterPro" id="IPR057304">
    <property type="entry name" value="PDE8-like_REC_N"/>
</dbReference>
<comment type="caution">
    <text evidence="13">The sequence shown here is derived from an EMBL/GenBank/DDBJ whole genome shotgun (WGS) entry which is preliminary data.</text>
</comment>
<keyword evidence="6" id="KW-0114">cAMP</keyword>
<dbReference type="InterPro" id="IPR036971">
    <property type="entry name" value="PDEase_catalytic_dom_sf"/>
</dbReference>
<dbReference type="GO" id="GO:0006198">
    <property type="term" value="P:cAMP catabolic process"/>
    <property type="evidence" value="ECO:0007669"/>
    <property type="project" value="UniProtKB-UniPathway"/>
</dbReference>
<evidence type="ECO:0000256" key="5">
    <source>
        <dbReference type="ARBA" id="ARBA00022801"/>
    </source>
</evidence>
<organism evidence="13 14">
    <name type="scientific">Takifugu bimaculatus</name>
    <dbReference type="NCBI Taxonomy" id="433685"/>
    <lineage>
        <taxon>Eukaryota</taxon>
        <taxon>Metazoa</taxon>
        <taxon>Chordata</taxon>
        <taxon>Craniata</taxon>
        <taxon>Vertebrata</taxon>
        <taxon>Euteleostomi</taxon>
        <taxon>Actinopterygii</taxon>
        <taxon>Neopterygii</taxon>
        <taxon>Teleostei</taxon>
        <taxon>Neoteleostei</taxon>
        <taxon>Acanthomorphata</taxon>
        <taxon>Eupercaria</taxon>
        <taxon>Tetraodontiformes</taxon>
        <taxon>Tetradontoidea</taxon>
        <taxon>Tetraodontidae</taxon>
        <taxon>Takifugu</taxon>
    </lineage>
</organism>
<dbReference type="CDD" id="cd00077">
    <property type="entry name" value="HDc"/>
    <property type="match status" value="1"/>
</dbReference>
<feature type="binding site" evidence="8">
    <location>
        <position position="630"/>
    </location>
    <ligand>
        <name>Zn(2+)</name>
        <dbReference type="ChEBI" id="CHEBI:29105"/>
        <label>2</label>
    </ligand>
</feature>
<dbReference type="InterPro" id="IPR035965">
    <property type="entry name" value="PAS-like_dom_sf"/>
</dbReference>
<protein>
    <recommendedName>
        <fullName evidence="9">Phosphodiesterase</fullName>
        <ecNumber evidence="9">3.1.4.-</ecNumber>
    </recommendedName>
</protein>
<dbReference type="Gene3D" id="3.30.450.20">
    <property type="entry name" value="PAS domain"/>
    <property type="match status" value="1"/>
</dbReference>
<dbReference type="Pfam" id="PF13426">
    <property type="entry name" value="PAS_9"/>
    <property type="match status" value="1"/>
</dbReference>
<evidence type="ECO:0000259" key="11">
    <source>
        <dbReference type="PROSITE" id="PS50112"/>
    </source>
</evidence>
<feature type="compositionally biased region" description="Basic residues" evidence="10">
    <location>
        <begin position="784"/>
        <end position="798"/>
    </location>
</feature>
<evidence type="ECO:0000256" key="8">
    <source>
        <dbReference type="PIRSR" id="PIRSR623088-3"/>
    </source>
</evidence>
<dbReference type="UniPathway" id="UPA00762">
    <property type="reaction ID" value="UER00747"/>
</dbReference>
<feature type="region of interest" description="Disordered" evidence="10">
    <location>
        <begin position="725"/>
        <end position="798"/>
    </location>
</feature>
<feature type="binding site" evidence="8">
    <location>
        <position position="593"/>
    </location>
    <ligand>
        <name>Zn(2+)</name>
        <dbReference type="ChEBI" id="CHEBI:29105"/>
        <label>1</label>
    </ligand>
</feature>
<evidence type="ECO:0000313" key="13">
    <source>
        <dbReference type="EMBL" id="TNM92166.1"/>
    </source>
</evidence>
<evidence type="ECO:0000256" key="1">
    <source>
        <dbReference type="ARBA" id="ARBA00004703"/>
    </source>
</evidence>
<evidence type="ECO:0000256" key="2">
    <source>
        <dbReference type="ARBA" id="ARBA00006437"/>
    </source>
</evidence>
<keyword evidence="4 8" id="KW-0479">Metal-binding</keyword>
<dbReference type="PROSITE" id="PS00126">
    <property type="entry name" value="PDEASE_I_1"/>
    <property type="match status" value="1"/>
</dbReference>
<dbReference type="InterPro" id="IPR002073">
    <property type="entry name" value="PDEase_catalytic_dom"/>
</dbReference>
<reference evidence="13 14" key="1">
    <citation type="submission" date="2019-04" db="EMBL/GenBank/DDBJ databases">
        <title>The sequence and de novo assembly of Takifugu bimaculatus genome using PacBio and Hi-C technologies.</title>
        <authorList>
            <person name="Xu P."/>
            <person name="Liu B."/>
            <person name="Zhou Z."/>
        </authorList>
    </citation>
    <scope>NUCLEOTIDE SEQUENCE [LARGE SCALE GENOMIC DNA]</scope>
    <source>
        <strain evidence="13">TB-2018</strain>
        <tissue evidence="13">Muscle</tissue>
    </source>
</reference>
<dbReference type="SMART" id="SM00091">
    <property type="entry name" value="PAS"/>
    <property type="match status" value="1"/>
</dbReference>
<dbReference type="FunFam" id="3.30.450.20:FF:000040">
    <property type="entry name" value="Phosphodiesterase"/>
    <property type="match status" value="1"/>
</dbReference>
<dbReference type="PROSITE" id="PS50112">
    <property type="entry name" value="PAS"/>
    <property type="match status" value="1"/>
</dbReference>
<dbReference type="Proteomes" id="UP000516260">
    <property type="component" value="Chromosome 21"/>
</dbReference>
<evidence type="ECO:0000256" key="3">
    <source>
        <dbReference type="ARBA" id="ARBA00022553"/>
    </source>
</evidence>
<feature type="active site" description="Proton donor" evidence="7">
    <location>
        <position position="589"/>
    </location>
</feature>
<keyword evidence="14" id="KW-1185">Reference proteome</keyword>
<evidence type="ECO:0000259" key="12">
    <source>
        <dbReference type="PROSITE" id="PS51845"/>
    </source>
</evidence>
<feature type="binding site" evidence="8">
    <location>
        <position position="629"/>
    </location>
    <ligand>
        <name>Zn(2+)</name>
        <dbReference type="ChEBI" id="CHEBI:29105"/>
        <label>1</label>
    </ligand>
</feature>
<evidence type="ECO:0000256" key="4">
    <source>
        <dbReference type="ARBA" id="ARBA00022723"/>
    </source>
</evidence>
<keyword evidence="3" id="KW-0597">Phosphoprotein</keyword>
<dbReference type="Pfam" id="PF08629">
    <property type="entry name" value="PDE8"/>
    <property type="match status" value="1"/>
</dbReference>
<feature type="domain" description="PDEase" evidence="12">
    <location>
        <begin position="513"/>
        <end position="798"/>
    </location>
</feature>
<feature type="region of interest" description="Disordered" evidence="10">
    <location>
        <begin position="369"/>
        <end position="412"/>
    </location>
</feature>
<dbReference type="InterPro" id="IPR023088">
    <property type="entry name" value="PDEase"/>
</dbReference>
<dbReference type="EMBL" id="SWLE01000014">
    <property type="protein sequence ID" value="TNM92166.1"/>
    <property type="molecule type" value="Genomic_DNA"/>
</dbReference>
<dbReference type="SUPFAM" id="SSF109604">
    <property type="entry name" value="HD-domain/PDEase-like"/>
    <property type="match status" value="1"/>
</dbReference>
<name>A0A4Z2BKT9_9TELE</name>
<feature type="binding site" evidence="8">
    <location>
        <position position="630"/>
    </location>
    <ligand>
        <name>Zn(2+)</name>
        <dbReference type="ChEBI" id="CHEBI:29105"/>
        <label>1</label>
    </ligand>
</feature>
<dbReference type="GO" id="GO:0046872">
    <property type="term" value="F:metal ion binding"/>
    <property type="evidence" value="ECO:0007669"/>
    <property type="project" value="UniProtKB-KW"/>
</dbReference>
<feature type="domain" description="PAS" evidence="11">
    <location>
        <begin position="254"/>
        <end position="318"/>
    </location>
</feature>
<dbReference type="PROSITE" id="PS51845">
    <property type="entry name" value="PDEASE_I_2"/>
    <property type="match status" value="1"/>
</dbReference>
<accession>A0A4Z2BKT9</accession>
<dbReference type="Gene3D" id="1.10.1300.10">
    <property type="entry name" value="3'5'-cyclic nucleotide phosphodiesterase, catalytic domain"/>
    <property type="match status" value="1"/>
</dbReference>
<dbReference type="GO" id="GO:0007165">
    <property type="term" value="P:signal transduction"/>
    <property type="evidence" value="ECO:0007669"/>
    <property type="project" value="InterPro"/>
</dbReference>
<dbReference type="CDD" id="cd00130">
    <property type="entry name" value="PAS"/>
    <property type="match status" value="1"/>
</dbReference>
<dbReference type="PANTHER" id="PTHR11347">
    <property type="entry name" value="CYCLIC NUCLEOTIDE PHOSPHODIESTERASE"/>
    <property type="match status" value="1"/>
</dbReference>
<dbReference type="Pfam" id="PF00233">
    <property type="entry name" value="PDEase_I"/>
    <property type="match status" value="1"/>
</dbReference>
<sequence length="798" mass="88907">MGCAPSIHVSQSGVIYCRDSDESNSPHQTTTISQGTAATLHGLFIKTDAAETIPSVITYQSRHSRNNSYRDRRENSGAHIRIEAETQTSHASVKVSATEECVGPMRLTQEPSQVLLVFAKEDSQSDAFWWACDRAGFRCNIARTPESAVECFLDKHHEIIVIDGRHPLYFEAEAVCRLIRATKPSENTVILAVVPQKPADQEEPSVLPLLCAGFSRRFVENSSVSACYNELVQIEHGEVRCQFKLRACNSVFTALDHCQEAVEITSEDHVIQYVNPAFEQMMGYHKGELIGKELTELPKSDKNRADLLDTINTCIKKGKEWQGIYYARKKSGDSIQQHVKITPVIGQGGKIRHYVAIKRPHADNNNQVHRYNKEGGDHSECFSLRHRDRRKDSMDARSLSSRGSDAPSLQNRRYSSVARIHSMTIEAPITKVINIINAAQESSPVTVAEALDRVLEILRTTELYSPQLASKEDDPHTNDLVGGLMNDGLRRLSGNEYVFCKNMSQSQLSIPITLNDVPPSIAEMLNDEECWDFNILELEAATHKRPLTYLGLKVFASFGICEFLNCTEATLRSWLQLIEASYHSSNSYHNSTHAADVLHATAYFLRTERVKSSLDQLDEVAALIAATVHDVDHPGRTNSFLCNAGSELAILYNDTAVLESHHAALAFQLTGRDGKSNIFKNIERNQFRTLRQAVIDMVLATEMTRHFEHVNKFVNSINKPMAALEESSTNSLNSDADWPGQHQELSGEPPADKENADQVCGLCPTPAGRWSSASSGPAASLRSTLHRRTRRSGRGCPW</sequence>
<dbReference type="InterPro" id="IPR000014">
    <property type="entry name" value="PAS"/>
</dbReference>
<evidence type="ECO:0000313" key="14">
    <source>
        <dbReference type="Proteomes" id="UP000516260"/>
    </source>
</evidence>
<evidence type="ECO:0000256" key="10">
    <source>
        <dbReference type="SAM" id="MobiDB-lite"/>
    </source>
</evidence>
<evidence type="ECO:0000256" key="9">
    <source>
        <dbReference type="RuleBase" id="RU363067"/>
    </source>
</evidence>
<dbReference type="AlphaFoldDB" id="A0A4Z2BKT9"/>